<keyword evidence="6 9" id="KW-0238">DNA-binding</keyword>
<dbReference type="Gene3D" id="1.10.150.130">
    <property type="match status" value="1"/>
</dbReference>
<dbReference type="InterPro" id="IPR023009">
    <property type="entry name" value="Tyrosine_recombinase_XerC/XerD"/>
</dbReference>
<dbReference type="PANTHER" id="PTHR30349">
    <property type="entry name" value="PHAGE INTEGRASE-RELATED"/>
    <property type="match status" value="1"/>
</dbReference>
<feature type="active site" evidence="9">
    <location>
        <position position="263"/>
    </location>
</feature>
<evidence type="ECO:0000256" key="6">
    <source>
        <dbReference type="ARBA" id="ARBA00023125"/>
    </source>
</evidence>
<dbReference type="PROSITE" id="PS51900">
    <property type="entry name" value="CB"/>
    <property type="match status" value="1"/>
</dbReference>
<dbReference type="Gene3D" id="1.10.443.10">
    <property type="entry name" value="Intergrase catalytic core"/>
    <property type="match status" value="1"/>
</dbReference>
<feature type="active site" evidence="9">
    <location>
        <position position="286"/>
    </location>
</feature>
<feature type="active site" evidence="9">
    <location>
        <position position="188"/>
    </location>
</feature>
<dbReference type="EMBL" id="CP023482">
    <property type="protein sequence ID" value="ATH96576.1"/>
    <property type="molecule type" value="Genomic_DNA"/>
</dbReference>
<protein>
    <recommendedName>
        <fullName evidence="9">Tyrosine recombinase XerC</fullName>
    </recommendedName>
</protein>
<evidence type="ECO:0000313" key="12">
    <source>
        <dbReference type="EMBL" id="ATH96576.1"/>
    </source>
</evidence>
<dbReference type="HAMAP" id="MF_01808">
    <property type="entry name" value="Recomb_XerC_XerD"/>
    <property type="match status" value="1"/>
</dbReference>
<keyword evidence="4 9" id="KW-0159">Chromosome partition</keyword>
<feature type="active site" evidence="9">
    <location>
        <position position="164"/>
    </location>
</feature>
<dbReference type="InterPro" id="IPR002104">
    <property type="entry name" value="Integrase_catalytic"/>
</dbReference>
<keyword evidence="5 9" id="KW-0229">DNA integration</keyword>
<dbReference type="RefSeq" id="WP_070458571.1">
    <property type="nucleotide sequence ID" value="NZ_CP023482.1"/>
</dbReference>
<dbReference type="SUPFAM" id="SSF56349">
    <property type="entry name" value="DNA breaking-rejoining enzymes"/>
    <property type="match status" value="1"/>
</dbReference>
<dbReference type="InterPro" id="IPR004107">
    <property type="entry name" value="Integrase_SAM-like_N"/>
</dbReference>
<dbReference type="CDD" id="cd00798">
    <property type="entry name" value="INT_XerDC_C"/>
    <property type="match status" value="1"/>
</dbReference>
<feature type="active site" evidence="9">
    <location>
        <position position="260"/>
    </location>
</feature>
<dbReference type="InterPro" id="IPR050090">
    <property type="entry name" value="Tyrosine_recombinase_XerCD"/>
</dbReference>
<dbReference type="PANTHER" id="PTHR30349:SF81">
    <property type="entry name" value="TYROSINE RECOMBINASE XERC"/>
    <property type="match status" value="1"/>
</dbReference>
<dbReference type="Pfam" id="PF02899">
    <property type="entry name" value="Phage_int_SAM_1"/>
    <property type="match status" value="1"/>
</dbReference>
<evidence type="ECO:0000256" key="8">
    <source>
        <dbReference type="ARBA" id="ARBA00023306"/>
    </source>
</evidence>
<keyword evidence="8 9" id="KW-0131">Cell cycle</keyword>
<dbReference type="SUPFAM" id="SSF47823">
    <property type="entry name" value="lambda integrase-like, N-terminal domain"/>
    <property type="match status" value="1"/>
</dbReference>
<dbReference type="Pfam" id="PF00589">
    <property type="entry name" value="Phage_integrase"/>
    <property type="match status" value="1"/>
</dbReference>
<dbReference type="InterPro" id="IPR013762">
    <property type="entry name" value="Integrase-like_cat_sf"/>
</dbReference>
<keyword evidence="13" id="KW-1185">Reference proteome</keyword>
<comment type="similarity">
    <text evidence="9">Belongs to the 'phage' integrase family. XerC subfamily.</text>
</comment>
<feature type="domain" description="Tyr recombinase" evidence="10">
    <location>
        <begin position="118"/>
        <end position="308"/>
    </location>
</feature>
<dbReference type="Proteomes" id="UP000815698">
    <property type="component" value="Chromosome"/>
</dbReference>
<evidence type="ECO:0000256" key="1">
    <source>
        <dbReference type="ARBA" id="ARBA00004496"/>
    </source>
</evidence>
<proteinExistence type="inferred from homology"/>
<evidence type="ECO:0000256" key="3">
    <source>
        <dbReference type="ARBA" id="ARBA00022618"/>
    </source>
</evidence>
<evidence type="ECO:0000256" key="5">
    <source>
        <dbReference type="ARBA" id="ARBA00022908"/>
    </source>
</evidence>
<dbReference type="NCBIfam" id="NF001399">
    <property type="entry name" value="PRK00283.1"/>
    <property type="match status" value="1"/>
</dbReference>
<accession>A0ABM6PMM0</accession>
<dbReference type="PROSITE" id="PS51898">
    <property type="entry name" value="TYR_RECOMBINASE"/>
    <property type="match status" value="1"/>
</dbReference>
<dbReference type="InterPro" id="IPR044068">
    <property type="entry name" value="CB"/>
</dbReference>
<organism evidence="12 13">
    <name type="scientific">Dermabacter jinjuensis</name>
    <dbReference type="NCBI Taxonomy" id="1667168"/>
    <lineage>
        <taxon>Bacteria</taxon>
        <taxon>Bacillati</taxon>
        <taxon>Actinomycetota</taxon>
        <taxon>Actinomycetes</taxon>
        <taxon>Micrococcales</taxon>
        <taxon>Dermabacteraceae</taxon>
        <taxon>Dermabacter</taxon>
    </lineage>
</organism>
<evidence type="ECO:0000256" key="7">
    <source>
        <dbReference type="ARBA" id="ARBA00023172"/>
    </source>
</evidence>
<gene>
    <name evidence="9" type="primary">xerC</name>
    <name evidence="12" type="ORF">COP05_05335</name>
</gene>
<dbReference type="InterPro" id="IPR010998">
    <property type="entry name" value="Integrase_recombinase_N"/>
</dbReference>
<keyword evidence="3 9" id="KW-0132">Cell division</keyword>
<keyword evidence="7 9" id="KW-0233">DNA recombination</keyword>
<dbReference type="InterPro" id="IPR011010">
    <property type="entry name" value="DNA_brk_join_enz"/>
</dbReference>
<feature type="domain" description="Core-binding (CB)" evidence="11">
    <location>
        <begin position="6"/>
        <end position="96"/>
    </location>
</feature>
<comment type="subunit">
    <text evidence="9">Forms a cyclic heterotetrameric complex composed of two molecules of XerC and two molecules of XerD.</text>
</comment>
<evidence type="ECO:0000259" key="11">
    <source>
        <dbReference type="PROSITE" id="PS51900"/>
    </source>
</evidence>
<evidence type="ECO:0000256" key="9">
    <source>
        <dbReference type="HAMAP-Rule" id="MF_01808"/>
    </source>
</evidence>
<sequence length="315" mass="34001">MPERVDSATRLAESFLTHLRIERGLSPNTVAAYRRDLTRYLSYLDGSAIDVRDVQTPTIAGYIGALREGSVGTAPLAPSSAARALASIRAFHRFLDEENETRTGDPAARVREASLPLRLPDALSVEEVTALIDAASGPFTGGLAAERALRNRALVEVLYGTGCRISEALALDVDDTALADQIIRVRGKGNKERLIPLGRYALEALEAYLTRARPTFLAKGSGSPAIFLGNRGTRLTRQAAFAIVKTAAEDAKITAHVSPHTLRHSYATHLLEGGADVRTVQELLGHASITTTQRYTHLGQQALREIHASSHPRAL</sequence>
<reference evidence="12 13" key="1">
    <citation type="journal article" date="2016" name="Int. J. Syst. Evol. Microbiol.">
        <title>Dermabacter jinjuensis sp. nov., a novel species of the genus Dermabacter isolated from a clinical specimen.</title>
        <authorList>
            <person name="Park Y.K."/>
            <person name="Lee K.M."/>
            <person name="Lee W.K."/>
            <person name="Cho M.J."/>
            <person name="Lee H.S."/>
            <person name="Cho Y.G."/>
            <person name="Lee Y.C."/>
            <person name="Lee W.K."/>
            <person name="Seong W.K."/>
            <person name="Hwang K.J."/>
        </authorList>
    </citation>
    <scope>NUCLEOTIDE SEQUENCE [LARGE SCALE GENOMIC DNA]</scope>
    <source>
        <strain evidence="12 13">32T</strain>
    </source>
</reference>
<keyword evidence="2 9" id="KW-0963">Cytoplasm</keyword>
<evidence type="ECO:0000256" key="2">
    <source>
        <dbReference type="ARBA" id="ARBA00022490"/>
    </source>
</evidence>
<comment type="subcellular location">
    <subcellularLocation>
        <location evidence="1 9">Cytoplasm</location>
    </subcellularLocation>
</comment>
<evidence type="ECO:0000259" key="10">
    <source>
        <dbReference type="PROSITE" id="PS51898"/>
    </source>
</evidence>
<evidence type="ECO:0000313" key="13">
    <source>
        <dbReference type="Proteomes" id="UP000815698"/>
    </source>
</evidence>
<name>A0ABM6PMM0_9MICO</name>
<feature type="active site" description="O-(3'-phospho-DNA)-tyrosine intermediate" evidence="9">
    <location>
        <position position="295"/>
    </location>
</feature>
<evidence type="ECO:0000256" key="4">
    <source>
        <dbReference type="ARBA" id="ARBA00022829"/>
    </source>
</evidence>
<comment type="function">
    <text evidence="9">Site-specific tyrosine recombinase, which acts by catalyzing the cutting and rejoining of the recombining DNA molecules. The XerC-XerD complex is essential to convert dimers of the bacterial chromosome into monomers to permit their segregation at cell division. It also contributes to the segregational stability of plasmids.</text>
</comment>